<dbReference type="Proteomes" id="UP001623290">
    <property type="component" value="Chromosome"/>
</dbReference>
<evidence type="ECO:0000256" key="6">
    <source>
        <dbReference type="ARBA" id="ARBA00022764"/>
    </source>
</evidence>
<evidence type="ECO:0000313" key="9">
    <source>
        <dbReference type="Proteomes" id="UP001623290"/>
    </source>
</evidence>
<keyword evidence="5 7" id="KW-0732">Signal</keyword>
<gene>
    <name evidence="8" type="primary">thiB</name>
    <name evidence="8" type="ORF">RPE78_04245</name>
</gene>
<comment type="similarity">
    <text evidence="2">Belongs to the bacterial solute-binding protein 1 family.</text>
</comment>
<evidence type="ECO:0000256" key="3">
    <source>
        <dbReference type="ARBA" id="ARBA00019815"/>
    </source>
</evidence>
<keyword evidence="9" id="KW-1185">Reference proteome</keyword>
<name>A0ABZ1E344_9RHOB</name>
<comment type="subcellular location">
    <subcellularLocation>
        <location evidence="1">Periplasm</location>
    </subcellularLocation>
</comment>
<proteinExistence type="inferred from homology"/>
<dbReference type="InterPro" id="IPR005967">
    <property type="entry name" value="ThiB"/>
</dbReference>
<keyword evidence="6" id="KW-0574">Periplasm</keyword>
<dbReference type="InterPro" id="IPR006059">
    <property type="entry name" value="SBP"/>
</dbReference>
<feature type="chain" id="PRO_5045467136" description="Thiamine-binding periplasmic protein" evidence="7">
    <location>
        <begin position="27"/>
        <end position="334"/>
    </location>
</feature>
<evidence type="ECO:0000256" key="4">
    <source>
        <dbReference type="ARBA" id="ARBA00022448"/>
    </source>
</evidence>
<protein>
    <recommendedName>
        <fullName evidence="3">Thiamine-binding periplasmic protein</fullName>
    </recommendedName>
</protein>
<dbReference type="PANTHER" id="PTHR30006:SF3">
    <property type="entry name" value="THIAMINE-BINDING PERIPLASMIC PROTEIN"/>
    <property type="match status" value="1"/>
</dbReference>
<organism evidence="8 9">
    <name type="scientific">Thioclava litoralis</name>
    <dbReference type="NCBI Taxonomy" id="3076557"/>
    <lineage>
        <taxon>Bacteria</taxon>
        <taxon>Pseudomonadati</taxon>
        <taxon>Pseudomonadota</taxon>
        <taxon>Alphaproteobacteria</taxon>
        <taxon>Rhodobacterales</taxon>
        <taxon>Paracoccaceae</taxon>
        <taxon>Thioclava</taxon>
    </lineage>
</organism>
<dbReference type="Gene3D" id="3.40.190.10">
    <property type="entry name" value="Periplasmic binding protein-like II"/>
    <property type="match status" value="2"/>
</dbReference>
<dbReference type="NCBIfam" id="TIGR01254">
    <property type="entry name" value="sfuA"/>
    <property type="match status" value="1"/>
</dbReference>
<feature type="signal peptide" evidence="7">
    <location>
        <begin position="1"/>
        <end position="26"/>
    </location>
</feature>
<dbReference type="SUPFAM" id="SSF53850">
    <property type="entry name" value="Periplasmic binding protein-like II"/>
    <property type="match status" value="1"/>
</dbReference>
<keyword evidence="4" id="KW-0813">Transport</keyword>
<sequence length="334" mass="36973">MKRPLTALRLVAGTALLAATTGGAQAEDLPVLTVYAPDYFTSEWGPGPQIEKGFEARCGCDLQFVAGDVLSRLMLEGDKTKADIVIGLNTDQTARARKTGLFAPSHEDNSRLTLPIKWTDDTFIPFNWGETAFVYDKTKLKNPPKSFEELLDAPDDLKIAIQDPRSSVSGLALLLWVKAVYGDRAPEAWAKLKPKVLTVTPGWSESYGLFTDGEVDMVLSYTTSPAYHIIAEHDDTKAAAIFPEGHYFMAELVGQLKTSKHPELAQDFMDYVLSDDFQGMIATANWSYPAIIKEGFLPPEFASLPRPNKTIFYSEDEAEALRQPALDEWLAAFR</sequence>
<dbReference type="EMBL" id="CP135443">
    <property type="protein sequence ID" value="WRY34509.1"/>
    <property type="molecule type" value="Genomic_DNA"/>
</dbReference>
<dbReference type="RefSeq" id="WP_406721308.1">
    <property type="nucleotide sequence ID" value="NZ_CP135443.1"/>
</dbReference>
<evidence type="ECO:0000256" key="2">
    <source>
        <dbReference type="ARBA" id="ARBA00008520"/>
    </source>
</evidence>
<dbReference type="InterPro" id="IPR006061">
    <property type="entry name" value="SBP_1_CS"/>
</dbReference>
<dbReference type="NCBIfam" id="TIGR01276">
    <property type="entry name" value="thiB"/>
    <property type="match status" value="1"/>
</dbReference>
<dbReference type="PROSITE" id="PS01037">
    <property type="entry name" value="SBP_BACTERIAL_1"/>
    <property type="match status" value="1"/>
</dbReference>
<evidence type="ECO:0000256" key="5">
    <source>
        <dbReference type="ARBA" id="ARBA00022729"/>
    </source>
</evidence>
<dbReference type="Pfam" id="PF13416">
    <property type="entry name" value="SBP_bac_8"/>
    <property type="match status" value="1"/>
</dbReference>
<dbReference type="PANTHER" id="PTHR30006">
    <property type="entry name" value="THIAMINE-BINDING PERIPLASMIC PROTEIN-RELATED"/>
    <property type="match status" value="1"/>
</dbReference>
<evidence type="ECO:0000313" key="8">
    <source>
        <dbReference type="EMBL" id="WRY34509.1"/>
    </source>
</evidence>
<dbReference type="InterPro" id="IPR005948">
    <property type="entry name" value="ThiB-like"/>
</dbReference>
<evidence type="ECO:0000256" key="7">
    <source>
        <dbReference type="SAM" id="SignalP"/>
    </source>
</evidence>
<evidence type="ECO:0000256" key="1">
    <source>
        <dbReference type="ARBA" id="ARBA00004418"/>
    </source>
</evidence>
<accession>A0ABZ1E344</accession>
<reference evidence="8 9" key="1">
    <citation type="submission" date="2023-09" db="EMBL/GenBank/DDBJ databases">
        <title>Thioclava shenzhenensis sp. nov., a multidrug resistant bacteria-antagonizing species isolated from coastal seawater.</title>
        <authorList>
            <person name="Long M."/>
        </authorList>
    </citation>
    <scope>NUCLEOTIDE SEQUENCE [LARGE SCALE GENOMIC DNA]</scope>
    <source>
        <strain evidence="8 9">FTW29</strain>
    </source>
</reference>
<dbReference type="CDD" id="cd13545">
    <property type="entry name" value="PBP2_TbpA"/>
    <property type="match status" value="1"/>
</dbReference>